<organism evidence="2 3">
    <name type="scientific">Corchorus capsularis</name>
    <name type="common">Jute</name>
    <dbReference type="NCBI Taxonomy" id="210143"/>
    <lineage>
        <taxon>Eukaryota</taxon>
        <taxon>Viridiplantae</taxon>
        <taxon>Streptophyta</taxon>
        <taxon>Embryophyta</taxon>
        <taxon>Tracheophyta</taxon>
        <taxon>Spermatophyta</taxon>
        <taxon>Magnoliopsida</taxon>
        <taxon>eudicotyledons</taxon>
        <taxon>Gunneridae</taxon>
        <taxon>Pentapetalae</taxon>
        <taxon>rosids</taxon>
        <taxon>malvids</taxon>
        <taxon>Malvales</taxon>
        <taxon>Malvaceae</taxon>
        <taxon>Grewioideae</taxon>
        <taxon>Apeibeae</taxon>
        <taxon>Corchorus</taxon>
    </lineage>
</organism>
<evidence type="ECO:0000313" key="3">
    <source>
        <dbReference type="Proteomes" id="UP000188268"/>
    </source>
</evidence>
<protein>
    <submittedName>
        <fullName evidence="2">Uncharacterized protein</fullName>
    </submittedName>
</protein>
<proteinExistence type="predicted"/>
<feature type="compositionally biased region" description="Basic and acidic residues" evidence="1">
    <location>
        <begin position="1"/>
        <end position="11"/>
    </location>
</feature>
<sequence>MATDVCEEKPIKQRLPIIGP</sequence>
<reference evidence="2 3" key="1">
    <citation type="submission" date="2013-09" db="EMBL/GenBank/DDBJ databases">
        <title>Corchorus capsularis genome sequencing.</title>
        <authorList>
            <person name="Alam M."/>
            <person name="Haque M.S."/>
            <person name="Islam M.S."/>
            <person name="Emdad E.M."/>
            <person name="Islam M.M."/>
            <person name="Ahmed B."/>
            <person name="Halim A."/>
            <person name="Hossen Q.M.M."/>
            <person name="Hossain M.Z."/>
            <person name="Ahmed R."/>
            <person name="Khan M.M."/>
            <person name="Islam R."/>
            <person name="Rashid M.M."/>
            <person name="Khan S.A."/>
            <person name="Rahman M.S."/>
            <person name="Alam M."/>
        </authorList>
    </citation>
    <scope>NUCLEOTIDE SEQUENCE [LARGE SCALE GENOMIC DNA]</scope>
    <source>
        <strain evidence="3">cv. CVL-1</strain>
        <tissue evidence="2">Whole seedling</tissue>
    </source>
</reference>
<comment type="caution">
    <text evidence="2">The sequence shown here is derived from an EMBL/GenBank/DDBJ whole genome shotgun (WGS) entry which is preliminary data.</text>
</comment>
<dbReference type="AlphaFoldDB" id="A0A1R3INZ9"/>
<evidence type="ECO:0000313" key="2">
    <source>
        <dbReference type="EMBL" id="OMO84260.1"/>
    </source>
</evidence>
<name>A0A1R3INZ9_COCAP</name>
<keyword evidence="3" id="KW-1185">Reference proteome</keyword>
<accession>A0A1R3INZ9</accession>
<dbReference type="EMBL" id="AWWV01009740">
    <property type="protein sequence ID" value="OMO84260.1"/>
    <property type="molecule type" value="Genomic_DNA"/>
</dbReference>
<gene>
    <name evidence="2" type="ORF">CCACVL1_10925</name>
</gene>
<evidence type="ECO:0000256" key="1">
    <source>
        <dbReference type="SAM" id="MobiDB-lite"/>
    </source>
</evidence>
<feature type="region of interest" description="Disordered" evidence="1">
    <location>
        <begin position="1"/>
        <end position="20"/>
    </location>
</feature>
<dbReference type="Gramene" id="OMO84260">
    <property type="protein sequence ID" value="OMO84260"/>
    <property type="gene ID" value="CCACVL1_10925"/>
</dbReference>
<dbReference type="Proteomes" id="UP000188268">
    <property type="component" value="Unassembled WGS sequence"/>
</dbReference>